<keyword evidence="2" id="KW-1185">Reference proteome</keyword>
<gene>
    <name evidence="1" type="ORF">Psi02_42510</name>
</gene>
<organism evidence="1 2">
    <name type="scientific">Planotetraspora silvatica</name>
    <dbReference type="NCBI Taxonomy" id="234614"/>
    <lineage>
        <taxon>Bacteria</taxon>
        <taxon>Bacillati</taxon>
        <taxon>Actinomycetota</taxon>
        <taxon>Actinomycetes</taxon>
        <taxon>Streptosporangiales</taxon>
        <taxon>Streptosporangiaceae</taxon>
        <taxon>Planotetraspora</taxon>
    </lineage>
</organism>
<evidence type="ECO:0000313" key="2">
    <source>
        <dbReference type="Proteomes" id="UP000644610"/>
    </source>
</evidence>
<reference evidence="1" key="1">
    <citation type="submission" date="2021-01" db="EMBL/GenBank/DDBJ databases">
        <title>Whole genome shotgun sequence of Planotetraspora silvatica NBRC 100141.</title>
        <authorList>
            <person name="Komaki H."/>
            <person name="Tamura T."/>
        </authorList>
    </citation>
    <scope>NUCLEOTIDE SEQUENCE</scope>
    <source>
        <strain evidence="1">NBRC 100141</strain>
    </source>
</reference>
<protein>
    <submittedName>
        <fullName evidence="1">Uncharacterized protein</fullName>
    </submittedName>
</protein>
<name>A0A8J3XMU3_9ACTN</name>
<dbReference type="RefSeq" id="WP_203976679.1">
    <property type="nucleotide sequence ID" value="NZ_BAAAKY010000027.1"/>
</dbReference>
<comment type="caution">
    <text evidence="1">The sequence shown here is derived from an EMBL/GenBank/DDBJ whole genome shotgun (WGS) entry which is preliminary data.</text>
</comment>
<accession>A0A8J3XMU3</accession>
<dbReference type="Proteomes" id="UP000644610">
    <property type="component" value="Unassembled WGS sequence"/>
</dbReference>
<dbReference type="AlphaFoldDB" id="A0A8J3XMU3"/>
<sequence length="58" mass="6215">MYSIVEPDPVAQEQIAALPGDALRYLAGVLDLIEVEPWAGGSKPDGNMRVMPFENVGS</sequence>
<evidence type="ECO:0000313" key="1">
    <source>
        <dbReference type="EMBL" id="GII47827.1"/>
    </source>
</evidence>
<dbReference type="EMBL" id="BOOQ01000027">
    <property type="protein sequence ID" value="GII47827.1"/>
    <property type="molecule type" value="Genomic_DNA"/>
</dbReference>
<proteinExistence type="predicted"/>